<protein>
    <submittedName>
        <fullName evidence="1">Uncharacterized protein</fullName>
    </submittedName>
</protein>
<name>A0A0V0R1N3_PSEPJ</name>
<evidence type="ECO:0000313" key="1">
    <source>
        <dbReference type="EMBL" id="KRX08269.1"/>
    </source>
</evidence>
<evidence type="ECO:0000313" key="2">
    <source>
        <dbReference type="Proteomes" id="UP000054937"/>
    </source>
</evidence>
<accession>A0A0V0R1N3</accession>
<dbReference type="AlphaFoldDB" id="A0A0V0R1N3"/>
<dbReference type="EMBL" id="LDAU01000066">
    <property type="protein sequence ID" value="KRX08269.1"/>
    <property type="molecule type" value="Genomic_DNA"/>
</dbReference>
<comment type="caution">
    <text evidence="1">The sequence shown here is derived from an EMBL/GenBank/DDBJ whole genome shotgun (WGS) entry which is preliminary data.</text>
</comment>
<dbReference type="Proteomes" id="UP000054937">
    <property type="component" value="Unassembled WGS sequence"/>
</dbReference>
<reference evidence="1 2" key="1">
    <citation type="journal article" date="2015" name="Sci. Rep.">
        <title>Genome of the facultative scuticociliatosis pathogen Pseudocohnilembus persalinus provides insight into its virulence through horizontal gene transfer.</title>
        <authorList>
            <person name="Xiong J."/>
            <person name="Wang G."/>
            <person name="Cheng J."/>
            <person name="Tian M."/>
            <person name="Pan X."/>
            <person name="Warren A."/>
            <person name="Jiang C."/>
            <person name="Yuan D."/>
            <person name="Miao W."/>
        </authorList>
    </citation>
    <scope>NUCLEOTIDE SEQUENCE [LARGE SCALE GENOMIC DNA]</scope>
    <source>
        <strain evidence="1">36N120E</strain>
    </source>
</reference>
<keyword evidence="2" id="KW-1185">Reference proteome</keyword>
<gene>
    <name evidence="1" type="ORF">PPERSA_01730</name>
</gene>
<sequence>MPLQSNELIEEDVEFEEPSETEKMDFVMNSLYNENKINLLTNKNCKGCKALEKKLIQSEYKIISQKIENVKLRNLLNQYQFNNNQNSWSAIQPNNNNIYQDEQIQDQNNPGSFLNNKNNESEEVFVKIEGLMLELTRLMDGLEAKPNDVTNQNNYCIQQQYSEF</sequence>
<organism evidence="1 2">
    <name type="scientific">Pseudocohnilembus persalinus</name>
    <name type="common">Ciliate</name>
    <dbReference type="NCBI Taxonomy" id="266149"/>
    <lineage>
        <taxon>Eukaryota</taxon>
        <taxon>Sar</taxon>
        <taxon>Alveolata</taxon>
        <taxon>Ciliophora</taxon>
        <taxon>Intramacronucleata</taxon>
        <taxon>Oligohymenophorea</taxon>
        <taxon>Scuticociliatia</taxon>
        <taxon>Philasterida</taxon>
        <taxon>Pseudocohnilembidae</taxon>
        <taxon>Pseudocohnilembus</taxon>
    </lineage>
</organism>
<proteinExistence type="predicted"/>
<dbReference type="InParanoid" id="A0A0V0R1N3"/>